<dbReference type="EMBL" id="JYIY01000069">
    <property type="protein sequence ID" value="KJL37087.1"/>
    <property type="molecule type" value="Genomic_DNA"/>
</dbReference>
<proteinExistence type="predicted"/>
<sequence length="214" mass="23656">MASVTEGAAIQIDRIAAETVRVPIVGTSPLIVHNFSEKSKRQMLDAQQGRKKLKEVRDPRSEYTAALYRISDPNGDRFGFPVTAFKAATIGAARFYDKSVSMTSLRQFIFMRGILSEADPQQLVEIVGEPRMREDVVRLGGPSRSADLRYRPEFPTWSAVLEVTFVTSSISRQSVLSLIDAGGLGIGVGEWRPEKRGEFGTYAVDASREIEVLS</sequence>
<evidence type="ECO:0000313" key="1">
    <source>
        <dbReference type="EMBL" id="KJL37087.1"/>
    </source>
</evidence>
<organism evidence="1 2">
    <name type="scientific">Microbacterium ginsengisoli</name>
    <dbReference type="NCBI Taxonomy" id="400772"/>
    <lineage>
        <taxon>Bacteria</taxon>
        <taxon>Bacillati</taxon>
        <taxon>Actinomycetota</taxon>
        <taxon>Actinomycetes</taxon>
        <taxon>Micrococcales</taxon>
        <taxon>Microbacteriaceae</taxon>
        <taxon>Microbacterium</taxon>
    </lineage>
</organism>
<gene>
    <name evidence="1" type="ORF">RR49_01199</name>
</gene>
<dbReference type="PATRIC" id="fig|400772.4.peg.1222"/>
<name>A0A0F0LUV7_9MICO</name>
<comment type="caution">
    <text evidence="1">The sequence shown here is derived from an EMBL/GenBank/DDBJ whole genome shotgun (WGS) entry which is preliminary data.</text>
</comment>
<dbReference type="AlphaFoldDB" id="A0A0F0LUV7"/>
<reference evidence="1 2" key="1">
    <citation type="submission" date="2015-02" db="EMBL/GenBank/DDBJ databases">
        <title>Draft genome sequences of ten Microbacterium spp. with emphasis on heavy metal contaminated environments.</title>
        <authorList>
            <person name="Corretto E."/>
        </authorList>
    </citation>
    <scope>NUCLEOTIDE SEQUENCE [LARGE SCALE GENOMIC DNA]</scope>
    <source>
        <strain evidence="1 2">DSM 18659</strain>
    </source>
</reference>
<protein>
    <submittedName>
        <fullName evidence="1">Uncharacterized protein</fullName>
    </submittedName>
</protein>
<evidence type="ECO:0000313" key="2">
    <source>
        <dbReference type="Proteomes" id="UP000033451"/>
    </source>
</evidence>
<keyword evidence="2" id="KW-1185">Reference proteome</keyword>
<dbReference type="Proteomes" id="UP000033451">
    <property type="component" value="Unassembled WGS sequence"/>
</dbReference>
<accession>A0A0F0LUV7</accession>
<dbReference type="STRING" id="400772.RR49_01199"/>